<comment type="subcellular location">
    <subcellularLocation>
        <location evidence="1">Membrane</location>
    </subcellularLocation>
</comment>
<keyword evidence="7" id="KW-0998">Cell outer membrane</keyword>
<evidence type="ECO:0000256" key="6">
    <source>
        <dbReference type="ARBA" id="ARBA00023136"/>
    </source>
</evidence>
<dbReference type="InterPro" id="IPR023707">
    <property type="entry name" value="OM_assembly_BamA"/>
</dbReference>
<dbReference type="PANTHER" id="PTHR12815:SF47">
    <property type="entry name" value="TRANSLOCATION AND ASSEMBLY MODULE SUBUNIT TAMA"/>
    <property type="match status" value="1"/>
</dbReference>
<evidence type="ECO:0000313" key="11">
    <source>
        <dbReference type="EMBL" id="ADU66348.1"/>
    </source>
</evidence>
<protein>
    <recommendedName>
        <fullName evidence="8">Outer membrane protein assembly factor BamA</fullName>
    </recommendedName>
</protein>
<evidence type="ECO:0000313" key="12">
    <source>
        <dbReference type="Proteomes" id="UP000002572"/>
    </source>
</evidence>
<organism evidence="11 12">
    <name type="scientific">Desulfurispirillum indicum (strain ATCC BAA-1389 / DSM 22839 / S5)</name>
    <dbReference type="NCBI Taxonomy" id="653733"/>
    <lineage>
        <taxon>Bacteria</taxon>
        <taxon>Pseudomonadati</taxon>
        <taxon>Chrysiogenota</taxon>
        <taxon>Chrysiogenia</taxon>
        <taxon>Chrysiogenales</taxon>
        <taxon>Chrysiogenaceae</taxon>
        <taxon>Desulfurispirillum</taxon>
    </lineage>
</organism>
<dbReference type="eggNOG" id="COG4775">
    <property type="taxonomic scope" value="Bacteria"/>
</dbReference>
<sequence>MLKHFHTFLLVFLACVTFSLSALAAPPIDRIETEGLTTMSHRAFLDRIRISPGQALDPTILTEDIKSLYQLGNFEDIRVYRTSVDGDEVLRFVFVERPRVGSFSVEGNKRIRTDQIEEALSVEPNAIYSPELVARLREGLRQIYDSRGMQDVVITDESTFRASTRTYDIVFRVQEGTRARITDFIFEGASYKRKDFYRYMENREERWYSWLTGRGNLSRVKAEMDVQRLQQFYFNRGYLDVAISGPEYLLQDNGNYIIRYQIQEGDRYRLRTVQFRGARDLVTQEQLQEAMRVKEGEYFNSSRVHESIVAITRLFANQGYADASVRPMDAMDSTNLVVDLTFQITPGEPYTIGFVDITGNNKTRDKVIRRQMQLLEGDEYSAAAVDESRRRLNNLRFFEELRLQERKTDQPGEMDIVVDVREAPTGMFNLGIGYSTVDRIVGTTSVSQGNLFGRGQVLNFSLEKSSERTYYSVSFTEPYLFDRDINFSLSFYDQVRQYTYYDDHRRGFSVTLGRPLFEEVRGNIRVKHEEINIRDVDSQAADVIKEMEGSATTRSIMPSLSRNTLDNRWLPTRGTRSTLFVEYAGGDIGGDNNFIKYGLTHSIYHPLWARLIGAVNVEMRFAEGHSGSTSIPPYERLYMGGINSMRGYRFREVGPKDETGEAQGGYKSFLTNLEMLYPLNEDGSLRFVLFYDIGNVYDRGENYLDDVLRSYGYGIRWLTPVGPLRLEYGYKVDPEPGESRSRLDFTIGTMF</sequence>
<keyword evidence="4 9" id="KW-0732">Signal</keyword>
<evidence type="ECO:0000259" key="10">
    <source>
        <dbReference type="PROSITE" id="PS51779"/>
    </source>
</evidence>
<dbReference type="RefSeq" id="WP_013506228.1">
    <property type="nucleotide sequence ID" value="NC_014836.1"/>
</dbReference>
<keyword evidence="2" id="KW-1134">Transmembrane beta strand</keyword>
<dbReference type="PROSITE" id="PS51257">
    <property type="entry name" value="PROKAR_LIPOPROTEIN"/>
    <property type="match status" value="1"/>
</dbReference>
<dbReference type="HOGENOM" id="CLU_007664_1_1_0"/>
<evidence type="ECO:0000256" key="8">
    <source>
        <dbReference type="NCBIfam" id="TIGR03303"/>
    </source>
</evidence>
<name>E6W0D0_DESIS</name>
<dbReference type="Pfam" id="PF07244">
    <property type="entry name" value="POTRA"/>
    <property type="match status" value="5"/>
</dbReference>
<dbReference type="GO" id="GO:0009279">
    <property type="term" value="C:cell outer membrane"/>
    <property type="evidence" value="ECO:0007669"/>
    <property type="project" value="UniProtKB-UniRule"/>
</dbReference>
<proteinExistence type="predicted"/>
<feature type="domain" description="POTRA" evidence="10">
    <location>
        <begin position="350"/>
        <end position="423"/>
    </location>
</feature>
<evidence type="ECO:0000256" key="9">
    <source>
        <dbReference type="SAM" id="SignalP"/>
    </source>
</evidence>
<dbReference type="AlphaFoldDB" id="E6W0D0"/>
<dbReference type="InterPro" id="IPR034746">
    <property type="entry name" value="POTRA"/>
</dbReference>
<dbReference type="EMBL" id="CP002432">
    <property type="protein sequence ID" value="ADU66348.1"/>
    <property type="molecule type" value="Genomic_DNA"/>
</dbReference>
<dbReference type="KEGG" id="din:Selin_1618"/>
<evidence type="ECO:0000256" key="4">
    <source>
        <dbReference type="ARBA" id="ARBA00022729"/>
    </source>
</evidence>
<evidence type="ECO:0000256" key="2">
    <source>
        <dbReference type="ARBA" id="ARBA00022452"/>
    </source>
</evidence>
<dbReference type="InterPro" id="IPR039910">
    <property type="entry name" value="D15-like"/>
</dbReference>
<gene>
    <name evidence="11" type="ordered locus">Selin_1618</name>
</gene>
<dbReference type="InParanoid" id="E6W0D0"/>
<keyword evidence="12" id="KW-1185">Reference proteome</keyword>
<dbReference type="Gene3D" id="2.40.160.50">
    <property type="entry name" value="membrane protein fhac: a member of the omp85/tpsb transporter family"/>
    <property type="match status" value="1"/>
</dbReference>
<dbReference type="InterPro" id="IPR000184">
    <property type="entry name" value="Bac_surfAg_D15"/>
</dbReference>
<accession>E6W0D0</accession>
<dbReference type="GO" id="GO:0071709">
    <property type="term" value="P:membrane assembly"/>
    <property type="evidence" value="ECO:0007669"/>
    <property type="project" value="InterPro"/>
</dbReference>
<reference evidence="11 12" key="1">
    <citation type="submission" date="2010-12" db="EMBL/GenBank/DDBJ databases">
        <title>Complete sequence of Desulfurispirillum indicum S5.</title>
        <authorList>
            <consortium name="US DOE Joint Genome Institute"/>
            <person name="Lucas S."/>
            <person name="Copeland A."/>
            <person name="Lapidus A."/>
            <person name="Cheng J.-F."/>
            <person name="Goodwin L."/>
            <person name="Pitluck S."/>
            <person name="Chertkov O."/>
            <person name="Held B."/>
            <person name="Detter J.C."/>
            <person name="Han C."/>
            <person name="Tapia R."/>
            <person name="Land M."/>
            <person name="Hauser L."/>
            <person name="Kyrpides N."/>
            <person name="Ivanova N."/>
            <person name="Mikhailova N."/>
            <person name="Haggblom M."/>
            <person name="Rauschenbach I."/>
            <person name="Bini E."/>
            <person name="Woyke T."/>
        </authorList>
    </citation>
    <scope>NUCLEOTIDE SEQUENCE [LARGE SCALE GENOMIC DNA]</scope>
    <source>
        <strain evidence="12">ATCC BAA-1389 / DSM 22839 / S5</strain>
    </source>
</reference>
<dbReference type="Gene3D" id="3.10.20.310">
    <property type="entry name" value="membrane protein fhac"/>
    <property type="match status" value="5"/>
</dbReference>
<dbReference type="InterPro" id="IPR010827">
    <property type="entry name" value="BamA/TamA_POTRA"/>
</dbReference>
<dbReference type="PANTHER" id="PTHR12815">
    <property type="entry name" value="SORTING AND ASSEMBLY MACHINERY SAMM50 PROTEIN FAMILY MEMBER"/>
    <property type="match status" value="1"/>
</dbReference>
<keyword evidence="6" id="KW-0472">Membrane</keyword>
<dbReference type="Pfam" id="PF01103">
    <property type="entry name" value="Omp85"/>
    <property type="match status" value="1"/>
</dbReference>
<feature type="domain" description="POTRA" evidence="10">
    <location>
        <begin position="268"/>
        <end position="347"/>
    </location>
</feature>
<dbReference type="PIRSF" id="PIRSF006076">
    <property type="entry name" value="OM_assembly_OMP85"/>
    <property type="match status" value="1"/>
</dbReference>
<dbReference type="PROSITE" id="PS51779">
    <property type="entry name" value="POTRA"/>
    <property type="match status" value="4"/>
</dbReference>
<feature type="domain" description="POTRA" evidence="10">
    <location>
        <begin position="26"/>
        <end position="97"/>
    </location>
</feature>
<feature type="chain" id="PRO_5003214158" description="Outer membrane protein assembly factor BamA" evidence="9">
    <location>
        <begin position="25"/>
        <end position="751"/>
    </location>
</feature>
<keyword evidence="5" id="KW-0677">Repeat</keyword>
<evidence type="ECO:0000256" key="7">
    <source>
        <dbReference type="ARBA" id="ARBA00023237"/>
    </source>
</evidence>
<dbReference type="Proteomes" id="UP000002572">
    <property type="component" value="Chromosome"/>
</dbReference>
<dbReference type="STRING" id="653733.Selin_1618"/>
<evidence type="ECO:0000256" key="1">
    <source>
        <dbReference type="ARBA" id="ARBA00004370"/>
    </source>
</evidence>
<feature type="signal peptide" evidence="9">
    <location>
        <begin position="1"/>
        <end position="24"/>
    </location>
</feature>
<evidence type="ECO:0000256" key="3">
    <source>
        <dbReference type="ARBA" id="ARBA00022692"/>
    </source>
</evidence>
<keyword evidence="3" id="KW-0812">Transmembrane</keyword>
<feature type="domain" description="POTRA" evidence="10">
    <location>
        <begin position="98"/>
        <end position="176"/>
    </location>
</feature>
<evidence type="ECO:0000256" key="5">
    <source>
        <dbReference type="ARBA" id="ARBA00022737"/>
    </source>
</evidence>
<dbReference type="FunCoup" id="E6W0D0">
    <property type="interactions" value="238"/>
</dbReference>
<dbReference type="NCBIfam" id="TIGR03303">
    <property type="entry name" value="OM_YaeT"/>
    <property type="match status" value="1"/>
</dbReference>